<dbReference type="GO" id="GO:0003824">
    <property type="term" value="F:catalytic activity"/>
    <property type="evidence" value="ECO:0007669"/>
    <property type="project" value="TreeGrafter"/>
</dbReference>
<dbReference type="AlphaFoldDB" id="A0A094PQY4"/>
<dbReference type="SUPFAM" id="SSF54909">
    <property type="entry name" value="Dimeric alpha+beta barrel"/>
    <property type="match status" value="1"/>
</dbReference>
<reference evidence="2" key="1">
    <citation type="submission" date="2014-06" db="EMBL/GenBank/DDBJ databases">
        <title>Key roles for freshwater Actinobacteria revealed by deep metagenomic sequencing.</title>
        <authorList>
            <person name="Ghai R."/>
            <person name="Mizuno C.M."/>
            <person name="Picazo A."/>
            <person name="Camacho A."/>
            <person name="Rodriguez-Valera F."/>
        </authorList>
    </citation>
    <scope>NUCLEOTIDE SEQUENCE</scope>
</reference>
<organism evidence="2">
    <name type="scientific">freshwater metagenome</name>
    <dbReference type="NCBI Taxonomy" id="449393"/>
    <lineage>
        <taxon>unclassified sequences</taxon>
        <taxon>metagenomes</taxon>
        <taxon>ecological metagenomes</taxon>
    </lineage>
</organism>
<gene>
    <name evidence="2" type="ORF">GM51_19650</name>
</gene>
<dbReference type="PANTHER" id="PTHR33336:SF15">
    <property type="entry name" value="ABM DOMAIN-CONTAINING PROTEIN"/>
    <property type="match status" value="1"/>
</dbReference>
<dbReference type="Pfam" id="PF03992">
    <property type="entry name" value="ABM"/>
    <property type="match status" value="1"/>
</dbReference>
<dbReference type="Gene3D" id="3.30.70.100">
    <property type="match status" value="1"/>
</dbReference>
<feature type="domain" description="ABM" evidence="1">
    <location>
        <begin position="6"/>
        <end position="76"/>
    </location>
</feature>
<sequence>MDKKLVVATFYAKPGSKEVLREWILKTATASRKELGVEKYLINVIDEALGHFLLVGLYSSDDAFNDHVNSVHVQNFLSAVPDLVEDNITYIATPFVNSTDPKSIIESTRQPNV</sequence>
<dbReference type="EMBL" id="JNSL01000185">
    <property type="protein sequence ID" value="KGA13477.1"/>
    <property type="molecule type" value="Genomic_DNA"/>
</dbReference>
<dbReference type="InterPro" id="IPR050744">
    <property type="entry name" value="AI-2_Isomerase_LsrG"/>
</dbReference>
<comment type="caution">
    <text evidence="2">The sequence shown here is derived from an EMBL/GenBank/DDBJ whole genome shotgun (WGS) entry which is preliminary data.</text>
</comment>
<dbReference type="InterPro" id="IPR011008">
    <property type="entry name" value="Dimeric_a/b-barrel"/>
</dbReference>
<evidence type="ECO:0000259" key="1">
    <source>
        <dbReference type="Pfam" id="PF03992"/>
    </source>
</evidence>
<dbReference type="InterPro" id="IPR007138">
    <property type="entry name" value="ABM_dom"/>
</dbReference>
<protein>
    <recommendedName>
        <fullName evidence="1">ABM domain-containing protein</fullName>
    </recommendedName>
</protein>
<evidence type="ECO:0000313" key="2">
    <source>
        <dbReference type="EMBL" id="KGA13477.1"/>
    </source>
</evidence>
<proteinExistence type="predicted"/>
<dbReference type="PANTHER" id="PTHR33336">
    <property type="entry name" value="QUINOL MONOOXYGENASE YGIN-RELATED"/>
    <property type="match status" value="1"/>
</dbReference>
<name>A0A094PQY4_9ZZZZ</name>
<accession>A0A094PQY4</accession>